<dbReference type="EMBL" id="BEYU01000012">
    <property type="protein sequence ID" value="GBG25240.1"/>
    <property type="molecule type" value="Genomic_DNA"/>
</dbReference>
<keyword evidence="6" id="KW-1185">Reference proteome</keyword>
<dbReference type="InterPro" id="IPR011146">
    <property type="entry name" value="HIT-like"/>
</dbReference>
<dbReference type="Proteomes" id="UP000241890">
    <property type="component" value="Unassembled WGS sequence"/>
</dbReference>
<dbReference type="PANTHER" id="PTHR12486:SF5">
    <property type="entry name" value="ADENOSINE 5'-MONOPHOSPHORAMIDASE HINT3"/>
    <property type="match status" value="1"/>
</dbReference>
<name>A0A2R5G2L5_9STRA</name>
<evidence type="ECO:0000256" key="2">
    <source>
        <dbReference type="ARBA" id="ARBA00022801"/>
    </source>
</evidence>
<sequence length="206" mass="23300">MAGPSSSGTRSEETRERDRWRTLFLALATCRIFRPPPYEALFGGAATTERSALFRVDEKRESSPDCLFRRLVETPVAEWSEGQERVVLQTDKLVVIQDKFPAVEHHLLVLPRTPIANVKSLEYTKHDADLMEEMLDAGREALRAVGAPGDESSWRFGFHIPPYNSIEHLHMHCLAGKSSFRGKVKFGIPFFFADGSAVLKELRSRI</sequence>
<dbReference type="InterPro" id="IPR036265">
    <property type="entry name" value="HIT-like_sf"/>
</dbReference>
<evidence type="ECO:0000256" key="1">
    <source>
        <dbReference type="ARBA" id="ARBA00022741"/>
    </source>
</evidence>
<dbReference type="SUPFAM" id="SSF54197">
    <property type="entry name" value="HIT-like"/>
    <property type="match status" value="1"/>
</dbReference>
<comment type="caution">
    <text evidence="5">The sequence shown here is derived from an EMBL/GenBank/DDBJ whole genome shotgun (WGS) entry which is preliminary data.</text>
</comment>
<dbReference type="Gene3D" id="3.30.428.10">
    <property type="entry name" value="HIT-like"/>
    <property type="match status" value="1"/>
</dbReference>
<proteinExistence type="predicted"/>
<accession>A0A2R5G2L5</accession>
<evidence type="ECO:0000313" key="5">
    <source>
        <dbReference type="EMBL" id="GBG25240.1"/>
    </source>
</evidence>
<evidence type="ECO:0000256" key="3">
    <source>
        <dbReference type="PROSITE-ProRule" id="PRU00464"/>
    </source>
</evidence>
<dbReference type="GO" id="GO:0000166">
    <property type="term" value="F:nucleotide binding"/>
    <property type="evidence" value="ECO:0007669"/>
    <property type="project" value="UniProtKB-KW"/>
</dbReference>
<protein>
    <submittedName>
        <fullName evidence="5">Histidine triad nucleotide-binding protein 3</fullName>
    </submittedName>
</protein>
<dbReference type="Pfam" id="PF11969">
    <property type="entry name" value="DcpS_C"/>
    <property type="match status" value="1"/>
</dbReference>
<evidence type="ECO:0000313" key="6">
    <source>
        <dbReference type="Proteomes" id="UP000241890"/>
    </source>
</evidence>
<dbReference type="PANTHER" id="PTHR12486">
    <property type="entry name" value="APRATAXIN-RELATED"/>
    <property type="match status" value="1"/>
</dbReference>
<keyword evidence="2" id="KW-0378">Hydrolase</keyword>
<reference evidence="5 6" key="1">
    <citation type="submission" date="2017-12" db="EMBL/GenBank/DDBJ databases">
        <title>Sequencing, de novo assembly and annotation of complete genome of a new Thraustochytrid species, strain FCC1311.</title>
        <authorList>
            <person name="Sedici K."/>
            <person name="Godart F."/>
            <person name="Aiese Cigliano R."/>
            <person name="Sanseverino W."/>
            <person name="Barakat M."/>
            <person name="Ortet P."/>
            <person name="Marechal E."/>
            <person name="Cagnac O."/>
            <person name="Amato A."/>
        </authorList>
    </citation>
    <scope>NUCLEOTIDE SEQUENCE [LARGE SCALE GENOMIC DNA]</scope>
</reference>
<feature type="short sequence motif" description="Histidine triad motif" evidence="3">
    <location>
        <begin position="168"/>
        <end position="172"/>
    </location>
</feature>
<dbReference type="InParanoid" id="A0A2R5G2L5"/>
<dbReference type="AlphaFoldDB" id="A0A2R5G2L5"/>
<organism evidence="5 6">
    <name type="scientific">Hondaea fermentalgiana</name>
    <dbReference type="NCBI Taxonomy" id="2315210"/>
    <lineage>
        <taxon>Eukaryota</taxon>
        <taxon>Sar</taxon>
        <taxon>Stramenopiles</taxon>
        <taxon>Bigyra</taxon>
        <taxon>Labyrinthulomycetes</taxon>
        <taxon>Thraustochytrida</taxon>
        <taxon>Thraustochytriidae</taxon>
        <taxon>Hondaea</taxon>
    </lineage>
</organism>
<dbReference type="GO" id="GO:0016787">
    <property type="term" value="F:hydrolase activity"/>
    <property type="evidence" value="ECO:0007669"/>
    <property type="project" value="UniProtKB-KW"/>
</dbReference>
<dbReference type="OrthoDB" id="1915375at2759"/>
<evidence type="ECO:0000259" key="4">
    <source>
        <dbReference type="PROSITE" id="PS51084"/>
    </source>
</evidence>
<dbReference type="PROSITE" id="PS51084">
    <property type="entry name" value="HIT_2"/>
    <property type="match status" value="1"/>
</dbReference>
<gene>
    <name evidence="5" type="ORF">FCC1311_014572</name>
</gene>
<keyword evidence="1" id="KW-0547">Nucleotide-binding</keyword>
<feature type="domain" description="HIT" evidence="4">
    <location>
        <begin position="72"/>
        <end position="186"/>
    </location>
</feature>